<gene>
    <name evidence="1" type="ORF">IE53DRAFT_359825</name>
</gene>
<organism evidence="1 2">
    <name type="scientific">Violaceomyces palustris</name>
    <dbReference type="NCBI Taxonomy" id="1673888"/>
    <lineage>
        <taxon>Eukaryota</taxon>
        <taxon>Fungi</taxon>
        <taxon>Dikarya</taxon>
        <taxon>Basidiomycota</taxon>
        <taxon>Ustilaginomycotina</taxon>
        <taxon>Ustilaginomycetes</taxon>
        <taxon>Violaceomycetales</taxon>
        <taxon>Violaceomycetaceae</taxon>
        <taxon>Violaceomyces</taxon>
    </lineage>
</organism>
<dbReference type="EMBL" id="KZ819715">
    <property type="protein sequence ID" value="PWN53647.1"/>
    <property type="molecule type" value="Genomic_DNA"/>
</dbReference>
<keyword evidence="2" id="KW-1185">Reference proteome</keyword>
<evidence type="ECO:0000313" key="1">
    <source>
        <dbReference type="EMBL" id="PWN53647.1"/>
    </source>
</evidence>
<protein>
    <submittedName>
        <fullName evidence="1">Uncharacterized protein</fullName>
    </submittedName>
</protein>
<proteinExistence type="predicted"/>
<dbReference type="Proteomes" id="UP000245626">
    <property type="component" value="Unassembled WGS sequence"/>
</dbReference>
<name>A0ACD0P6L1_9BASI</name>
<reference evidence="1 2" key="1">
    <citation type="journal article" date="2018" name="Mol. Biol. Evol.">
        <title>Broad Genomic Sampling Reveals a Smut Pathogenic Ancestry of the Fungal Clade Ustilaginomycotina.</title>
        <authorList>
            <person name="Kijpornyongpan T."/>
            <person name="Mondo S.J."/>
            <person name="Barry K."/>
            <person name="Sandor L."/>
            <person name="Lee J."/>
            <person name="Lipzen A."/>
            <person name="Pangilinan J."/>
            <person name="LaButti K."/>
            <person name="Hainaut M."/>
            <person name="Henrissat B."/>
            <person name="Grigoriev I.V."/>
            <person name="Spatafora J.W."/>
            <person name="Aime M.C."/>
        </authorList>
    </citation>
    <scope>NUCLEOTIDE SEQUENCE [LARGE SCALE GENOMIC DNA]</scope>
    <source>
        <strain evidence="1 2">SA 807</strain>
    </source>
</reference>
<accession>A0ACD0P6L1</accession>
<sequence length="464" mass="47721">MIPIKKASLLLTLSVFASSAAASAGSQTNVQNSQSPLILGKSLRHRRHHHLAAQRRGSILGDTLQGLGDSVSGLGQILGGDLNSNSGSSGTSGSTQSTSNGSSDSGSPSSGSSGSNAAPSSSDSSQQGSSTQEAPSSSSNGASTTVTMTSVNPSSLSTSAVPATSTYGGNPLSGTGETVNNNNDNDDDDSSSGSGSNTSKIVIPIVVVAAVLALIGVAYSLYRRRQKSKGYYEADPRLRPIDYEPNGPPAFAVGSASAGPPMLAVAGGMRSRDRRSESFYDADRPMSSLTELTEDDGLNHPPMVEVAGHNYGHQAYSYGSGYNFVDTPPVVASVGGASTPARLRNYGTRTQTVGSDRHMDEPPSDYAYNVPEEDEGPMYYDGSARSGYSSPAAKGLDVAGADRAGPSSYSPYTDLQRGSFAENDDAYDGAYISLGNASKAGDASQNPFDDAISKPVRNSSRWSG</sequence>
<evidence type="ECO:0000313" key="2">
    <source>
        <dbReference type="Proteomes" id="UP000245626"/>
    </source>
</evidence>